<name>A0A0D2HCW7_9EURO</name>
<dbReference type="PANTHER" id="PTHR23501:SF55">
    <property type="entry name" value="SIDEROPHORE IRON TRANSPORTER, PUTATIVE (AFU_ORTHOLOGUE AFUA_3G03440)-RELATED"/>
    <property type="match status" value="1"/>
</dbReference>
<protein>
    <recommendedName>
        <fullName evidence="8">Major facilitator superfamily (MFS) profile domain-containing protein</fullName>
    </recommendedName>
</protein>
<feature type="transmembrane region" description="Helical" evidence="5">
    <location>
        <begin position="80"/>
        <end position="102"/>
    </location>
</feature>
<evidence type="ECO:0000256" key="4">
    <source>
        <dbReference type="ARBA" id="ARBA00023136"/>
    </source>
</evidence>
<dbReference type="InterPro" id="IPR036259">
    <property type="entry name" value="MFS_trans_sf"/>
</dbReference>
<dbReference type="VEuPathDB" id="FungiDB:Z520_04371"/>
<feature type="transmembrane region" description="Helical" evidence="5">
    <location>
        <begin position="327"/>
        <end position="348"/>
    </location>
</feature>
<evidence type="ECO:0000313" key="7">
    <source>
        <dbReference type="Proteomes" id="UP000053411"/>
    </source>
</evidence>
<evidence type="ECO:0000313" key="6">
    <source>
        <dbReference type="EMBL" id="KIX99735.1"/>
    </source>
</evidence>
<feature type="transmembrane region" description="Helical" evidence="5">
    <location>
        <begin position="6"/>
        <end position="24"/>
    </location>
</feature>
<feature type="transmembrane region" description="Helical" evidence="5">
    <location>
        <begin position="214"/>
        <end position="242"/>
    </location>
</feature>
<organism evidence="6 7">
    <name type="scientific">Fonsecaea multimorphosa CBS 102226</name>
    <dbReference type="NCBI Taxonomy" id="1442371"/>
    <lineage>
        <taxon>Eukaryota</taxon>
        <taxon>Fungi</taxon>
        <taxon>Dikarya</taxon>
        <taxon>Ascomycota</taxon>
        <taxon>Pezizomycotina</taxon>
        <taxon>Eurotiomycetes</taxon>
        <taxon>Chaetothyriomycetidae</taxon>
        <taxon>Chaetothyriales</taxon>
        <taxon>Herpotrichiellaceae</taxon>
        <taxon>Fonsecaea</taxon>
    </lineage>
</organism>
<evidence type="ECO:0000256" key="3">
    <source>
        <dbReference type="ARBA" id="ARBA00022989"/>
    </source>
</evidence>
<evidence type="ECO:0000256" key="2">
    <source>
        <dbReference type="ARBA" id="ARBA00022692"/>
    </source>
</evidence>
<feature type="transmembrane region" description="Helical" evidence="5">
    <location>
        <begin position="122"/>
        <end position="142"/>
    </location>
</feature>
<evidence type="ECO:0000256" key="1">
    <source>
        <dbReference type="ARBA" id="ARBA00004141"/>
    </source>
</evidence>
<dbReference type="RefSeq" id="XP_016633858.1">
    <property type="nucleotide sequence ID" value="XM_016774878.1"/>
</dbReference>
<feature type="transmembrane region" description="Helical" evidence="5">
    <location>
        <begin position="162"/>
        <end position="182"/>
    </location>
</feature>
<feature type="transmembrane region" description="Helical" evidence="5">
    <location>
        <begin position="45"/>
        <end position="68"/>
    </location>
</feature>
<dbReference type="AlphaFoldDB" id="A0A0D2HCW7"/>
<keyword evidence="4 5" id="KW-0472">Membrane</keyword>
<dbReference type="EMBL" id="KN848068">
    <property type="protein sequence ID" value="KIX99735.1"/>
    <property type="molecule type" value="Genomic_DNA"/>
</dbReference>
<evidence type="ECO:0008006" key="8">
    <source>
        <dbReference type="Google" id="ProtNLM"/>
    </source>
</evidence>
<dbReference type="OrthoDB" id="4078873at2759"/>
<dbReference type="SUPFAM" id="SSF103473">
    <property type="entry name" value="MFS general substrate transporter"/>
    <property type="match status" value="1"/>
</dbReference>
<dbReference type="STRING" id="1442371.A0A0D2HCW7"/>
<keyword evidence="3 5" id="KW-1133">Transmembrane helix</keyword>
<keyword evidence="7" id="KW-1185">Reference proteome</keyword>
<feature type="transmembrane region" description="Helical" evidence="5">
    <location>
        <begin position="189"/>
        <end position="208"/>
    </location>
</feature>
<proteinExistence type="predicted"/>
<dbReference type="GeneID" id="27710117"/>
<dbReference type="Proteomes" id="UP000053411">
    <property type="component" value="Unassembled WGS sequence"/>
</dbReference>
<dbReference type="PANTHER" id="PTHR23501">
    <property type="entry name" value="MAJOR FACILITATOR SUPERFAMILY"/>
    <property type="match status" value="1"/>
</dbReference>
<gene>
    <name evidence="6" type="ORF">Z520_04371</name>
</gene>
<dbReference type="Gene3D" id="1.20.1250.20">
    <property type="entry name" value="MFS general substrate transporter like domains"/>
    <property type="match status" value="1"/>
</dbReference>
<dbReference type="GO" id="GO:0022857">
    <property type="term" value="F:transmembrane transporter activity"/>
    <property type="evidence" value="ECO:0007669"/>
    <property type="project" value="TreeGrafter"/>
</dbReference>
<evidence type="ECO:0000256" key="5">
    <source>
        <dbReference type="SAM" id="Phobius"/>
    </source>
</evidence>
<feature type="transmembrane region" description="Helical" evidence="5">
    <location>
        <begin position="249"/>
        <end position="271"/>
    </location>
</feature>
<reference evidence="6 7" key="1">
    <citation type="submission" date="2015-01" db="EMBL/GenBank/DDBJ databases">
        <title>The Genome Sequence of Fonsecaea multimorphosa CBS 102226.</title>
        <authorList>
            <consortium name="The Broad Institute Genomics Platform"/>
            <person name="Cuomo C."/>
            <person name="de Hoog S."/>
            <person name="Gorbushina A."/>
            <person name="Stielow B."/>
            <person name="Teixiera M."/>
            <person name="Abouelleil A."/>
            <person name="Chapman S.B."/>
            <person name="Priest M."/>
            <person name="Young S.K."/>
            <person name="Wortman J."/>
            <person name="Nusbaum C."/>
            <person name="Birren B."/>
        </authorList>
    </citation>
    <scope>NUCLEOTIDE SEQUENCE [LARGE SCALE GENOMIC DNA]</scope>
    <source>
        <strain evidence="6 7">CBS 102226</strain>
    </source>
</reference>
<dbReference type="GO" id="GO:0005886">
    <property type="term" value="C:plasma membrane"/>
    <property type="evidence" value="ECO:0007669"/>
    <property type="project" value="TreeGrafter"/>
</dbReference>
<sequence>MESILVPGVTLPLFGLFMWQYMKAKKQGVLPTPNRSGSTLWQSTVYYMHEFDIIGLSCISAGFAFFLLPFNLYTQQAKGWGSALIICFLVFGTCLIAAFIVWERFFARVRLTPWAMLRDRTVLGTCMTGFALFLSTSCWNGYLSSFLQVVNGLTVTEASYLVQGGTVAQIVMNLVAGSIISYTGRYKPISLYFGFPMIILGTGLMIHFRQPDRYVGYLAMSNLFVNLGFGIIMLTVEIGILAAASTQQYFAISIALLNLFAYIGTAVGYTISSAIWQGTLPEKLAQYLPPESQANLTIIYDDISQQLSYQWGSPTRLAIQEAYGDTWRYLLIAGISTWVLGMVAMLAWKDMNVKGVKQNKGYVV</sequence>
<accession>A0A0D2HCW7</accession>
<keyword evidence="2 5" id="KW-0812">Transmembrane</keyword>
<comment type="subcellular location">
    <subcellularLocation>
        <location evidence="1">Membrane</location>
        <topology evidence="1">Multi-pass membrane protein</topology>
    </subcellularLocation>
</comment>